<evidence type="ECO:0000313" key="4">
    <source>
        <dbReference type="Proteomes" id="UP000192907"/>
    </source>
</evidence>
<name>A0A1Y6CFF5_9BACT</name>
<dbReference type="Pfam" id="PF05787">
    <property type="entry name" value="PhoX"/>
    <property type="match status" value="1"/>
</dbReference>
<accession>A0A1Y6CFF5</accession>
<keyword evidence="4" id="KW-1185">Reference proteome</keyword>
<keyword evidence="2" id="KW-1133">Transmembrane helix</keyword>
<feature type="region of interest" description="Disordered" evidence="1">
    <location>
        <begin position="629"/>
        <end position="656"/>
    </location>
</feature>
<dbReference type="InterPro" id="IPR008557">
    <property type="entry name" value="PhoX"/>
</dbReference>
<feature type="region of interest" description="Disordered" evidence="1">
    <location>
        <begin position="40"/>
        <end position="79"/>
    </location>
</feature>
<protein>
    <submittedName>
        <fullName evidence="3">Uncharacterized protein</fullName>
    </submittedName>
</protein>
<dbReference type="Proteomes" id="UP000192907">
    <property type="component" value="Unassembled WGS sequence"/>
</dbReference>
<evidence type="ECO:0000313" key="3">
    <source>
        <dbReference type="EMBL" id="SMF58523.1"/>
    </source>
</evidence>
<reference evidence="4" key="1">
    <citation type="submission" date="2017-04" db="EMBL/GenBank/DDBJ databases">
        <authorList>
            <person name="Varghese N."/>
            <person name="Submissions S."/>
        </authorList>
    </citation>
    <scope>NUCLEOTIDE SEQUENCE [LARGE SCALE GENOMIC DNA]</scope>
    <source>
        <strain evidence="4">RKEM611</strain>
    </source>
</reference>
<dbReference type="PANTHER" id="PTHR35399:SF2">
    <property type="entry name" value="DUF839 DOMAIN-CONTAINING PROTEIN"/>
    <property type="match status" value="1"/>
</dbReference>
<organism evidence="3 4">
    <name type="scientific">Pseudobacteriovorax antillogorgiicola</name>
    <dbReference type="NCBI Taxonomy" id="1513793"/>
    <lineage>
        <taxon>Bacteria</taxon>
        <taxon>Pseudomonadati</taxon>
        <taxon>Bdellovibrionota</taxon>
        <taxon>Oligoflexia</taxon>
        <taxon>Oligoflexales</taxon>
        <taxon>Pseudobacteriovoracaceae</taxon>
        <taxon>Pseudobacteriovorax</taxon>
    </lineage>
</organism>
<feature type="compositionally biased region" description="Basic and acidic residues" evidence="1">
    <location>
        <begin position="647"/>
        <end position="656"/>
    </location>
</feature>
<dbReference type="AlphaFoldDB" id="A0A1Y6CFF5"/>
<feature type="compositionally biased region" description="Basic and acidic residues" evidence="1">
    <location>
        <begin position="42"/>
        <end position="52"/>
    </location>
</feature>
<gene>
    <name evidence="3" type="ORF">SAMN06296036_119115</name>
</gene>
<dbReference type="SUPFAM" id="SSF101898">
    <property type="entry name" value="NHL repeat"/>
    <property type="match status" value="1"/>
</dbReference>
<evidence type="ECO:0000256" key="1">
    <source>
        <dbReference type="SAM" id="MobiDB-lite"/>
    </source>
</evidence>
<evidence type="ECO:0000256" key="2">
    <source>
        <dbReference type="SAM" id="Phobius"/>
    </source>
</evidence>
<proteinExistence type="predicted"/>
<sequence length="656" mass="72238">MNETKQVKDLLDTPIARRRFLSGGATVAAVSFLGGGVMSSCGKDDDDKRNPPEDNPDLGLGGGEQPDPTGPNPTPKEPLLGFNRIDPVLDETFDWMAVPEGYNAQVFFSWGDPVVAGAPSMLESTQHTAADQEKQAGQNHDGMHYFPIDGSSEHGLLVMNHEYINQWSLHPAGDTLVNGVRPQEEVLKELAAHGVSVLEVKKNGKDWSIVSDSKYGRRIHGQTKMMITGPAAGTDALKTVADPEGRTVYGTYNNCAMGYTPWGTYLACEENFQGYFGNKDETDFESRREHKRYGIGTKNRYDWDTVMERFDATPKANLDHQGYVNEPNRFGWVVEIDPFDPKSDPVKRTAMGRLVRECATPSVMDDGKMAFYMGDDSRGEYIYKFVPKGTYDPKKSSKENGALLDEGTLYVAVFYEDGTGEWAALEHGKNGLTALNGFRDQADIVINARSAADHVGATPMDRPEWVAIHPESKDVYVTLTNNSRRGNGDARQTVNAANPREANLHGHIVKIAEANNRADAVSFEWDIFLMAGDPSAENETLKGDIKGDIFSSPDGLYFDQDGRLWIQTDYSDSSDNNVNFGLNQMLASDPETKEVRRFFVGPKGCEVTGITKTPDGTSMFINVQHPKLHFPDRSGKNPPRSSTILIQKDDGGIVGA</sequence>
<dbReference type="OrthoDB" id="9801383at2"/>
<dbReference type="PANTHER" id="PTHR35399">
    <property type="entry name" value="SLR8030 PROTEIN"/>
    <property type="match status" value="1"/>
</dbReference>
<keyword evidence="2" id="KW-0472">Membrane</keyword>
<dbReference type="STRING" id="1513793.SAMN06296036_119115"/>
<feature type="transmembrane region" description="Helical" evidence="2">
    <location>
        <begin position="20"/>
        <end position="39"/>
    </location>
</feature>
<dbReference type="RefSeq" id="WP_132322709.1">
    <property type="nucleotide sequence ID" value="NZ_FWZT01000019.1"/>
</dbReference>
<dbReference type="EMBL" id="FWZT01000019">
    <property type="protein sequence ID" value="SMF58523.1"/>
    <property type="molecule type" value="Genomic_DNA"/>
</dbReference>
<keyword evidence="2" id="KW-0812">Transmembrane</keyword>